<dbReference type="Gene3D" id="1.10.1200.10">
    <property type="entry name" value="ACP-like"/>
    <property type="match status" value="1"/>
</dbReference>
<dbReference type="RefSeq" id="WP_275237560.1">
    <property type="nucleotide sequence ID" value="NZ_JARFJC010000017.1"/>
</dbReference>
<gene>
    <name evidence="2" type="ORF">P4R38_10060</name>
</gene>
<evidence type="ECO:0000259" key="1">
    <source>
        <dbReference type="PROSITE" id="PS50075"/>
    </source>
</evidence>
<dbReference type="InterPro" id="IPR009081">
    <property type="entry name" value="PP-bd_ACP"/>
</dbReference>
<dbReference type="EMBL" id="JAROAV010000028">
    <property type="protein sequence ID" value="MDF8264586.1"/>
    <property type="molecule type" value="Genomic_DNA"/>
</dbReference>
<comment type="caution">
    <text evidence="2">The sequence shown here is derived from an EMBL/GenBank/DDBJ whole genome shotgun (WGS) entry which is preliminary data.</text>
</comment>
<reference evidence="2 3" key="1">
    <citation type="submission" date="2023-03" db="EMBL/GenBank/DDBJ databases">
        <title>YIM 133296 draft genome.</title>
        <authorList>
            <person name="Xiong L."/>
        </authorList>
    </citation>
    <scope>NUCLEOTIDE SEQUENCE [LARGE SCALE GENOMIC DNA]</scope>
    <source>
        <strain evidence="2 3">YIM 133296</strain>
    </source>
</reference>
<dbReference type="Proteomes" id="UP001528912">
    <property type="component" value="Unassembled WGS sequence"/>
</dbReference>
<feature type="domain" description="Carrier" evidence="1">
    <location>
        <begin position="5"/>
        <end position="85"/>
    </location>
</feature>
<dbReference type="InterPro" id="IPR036736">
    <property type="entry name" value="ACP-like_sf"/>
</dbReference>
<organism evidence="2 3">
    <name type="scientific">Luteipulveratus flavus</name>
    <dbReference type="NCBI Taxonomy" id="3031728"/>
    <lineage>
        <taxon>Bacteria</taxon>
        <taxon>Bacillati</taxon>
        <taxon>Actinomycetota</taxon>
        <taxon>Actinomycetes</taxon>
        <taxon>Micrococcales</taxon>
        <taxon>Dermacoccaceae</taxon>
        <taxon>Luteipulveratus</taxon>
    </lineage>
</organism>
<accession>A0ABT6C6M2</accession>
<evidence type="ECO:0000313" key="2">
    <source>
        <dbReference type="EMBL" id="MDF8264586.1"/>
    </source>
</evidence>
<dbReference type="Pfam" id="PF00550">
    <property type="entry name" value="PP-binding"/>
    <property type="match status" value="1"/>
</dbReference>
<protein>
    <submittedName>
        <fullName evidence="2">Acyl carrier protein</fullName>
    </submittedName>
</protein>
<proteinExistence type="predicted"/>
<keyword evidence="3" id="KW-1185">Reference proteome</keyword>
<name>A0ABT6C6M2_9MICO</name>
<dbReference type="PROSITE" id="PS50075">
    <property type="entry name" value="CARRIER"/>
    <property type="match status" value="1"/>
</dbReference>
<evidence type="ECO:0000313" key="3">
    <source>
        <dbReference type="Proteomes" id="UP001528912"/>
    </source>
</evidence>
<dbReference type="SUPFAM" id="SSF47336">
    <property type="entry name" value="ACP-like"/>
    <property type="match status" value="1"/>
</dbReference>
<sequence length="87" mass="9443">MTTTTTDTTIVDAVIEGLAETLDRPMEGVTAQTSLFHEIGLDSTGVLDLLMVLEERLGIELDVESLEMKDFTTVGTLAAYLAHERDA</sequence>